<keyword evidence="1" id="KW-0732">Signal</keyword>
<evidence type="ECO:0000313" key="2">
    <source>
        <dbReference type="EMBL" id="KAK1486308.1"/>
    </source>
</evidence>
<organism evidence="2 3">
    <name type="scientific">Colletotrichum cuscutae</name>
    <dbReference type="NCBI Taxonomy" id="1209917"/>
    <lineage>
        <taxon>Eukaryota</taxon>
        <taxon>Fungi</taxon>
        <taxon>Dikarya</taxon>
        <taxon>Ascomycota</taxon>
        <taxon>Pezizomycotina</taxon>
        <taxon>Sordariomycetes</taxon>
        <taxon>Hypocreomycetidae</taxon>
        <taxon>Glomerellales</taxon>
        <taxon>Glomerellaceae</taxon>
        <taxon>Colletotrichum</taxon>
        <taxon>Colletotrichum acutatum species complex</taxon>
    </lineage>
</organism>
<dbReference type="AlphaFoldDB" id="A0AAI9Y4X7"/>
<name>A0AAI9Y4X7_9PEZI</name>
<sequence>MYTKALTAAVAVLSFSSVEAAILPRATITPGTVVLPEVVFNPGELTDPLYTALKIVSTDLGKTTTLTGDLTRTVGTTVKDVSPIPPHTELLPELESHTHPFPFQRTDQVNAVIRQITSNTNSIRTRVGTVVGNLLGVVPSGIPAPSATSAAPPSIPTAEVIQIAQDVVVQAQLLARQATTQLQNLQAQANAVADPVAKAAYTLAYTQANLALQIALSTVGASASTALTAVANAAGSANGLADRIRNIQAKLNPVLIIGASPDVTF</sequence>
<dbReference type="EMBL" id="MPDP01000064">
    <property type="protein sequence ID" value="KAK1486308.1"/>
    <property type="molecule type" value="Genomic_DNA"/>
</dbReference>
<feature type="signal peptide" evidence="1">
    <location>
        <begin position="1"/>
        <end position="20"/>
    </location>
</feature>
<feature type="chain" id="PRO_5042514206" description="Cell wall protein" evidence="1">
    <location>
        <begin position="21"/>
        <end position="265"/>
    </location>
</feature>
<comment type="caution">
    <text evidence="2">The sequence shown here is derived from an EMBL/GenBank/DDBJ whole genome shotgun (WGS) entry which is preliminary data.</text>
</comment>
<proteinExistence type="predicted"/>
<protein>
    <recommendedName>
        <fullName evidence="4">Cell wall protein</fullName>
    </recommendedName>
</protein>
<keyword evidence="3" id="KW-1185">Reference proteome</keyword>
<evidence type="ECO:0000256" key="1">
    <source>
        <dbReference type="SAM" id="SignalP"/>
    </source>
</evidence>
<reference evidence="2" key="1">
    <citation type="submission" date="2016-11" db="EMBL/GenBank/DDBJ databases">
        <title>The genome sequence of Colletotrichum cuscutae.</title>
        <authorList>
            <person name="Baroncelli R."/>
        </authorList>
    </citation>
    <scope>NUCLEOTIDE SEQUENCE</scope>
    <source>
        <strain evidence="2">IMI 304802</strain>
    </source>
</reference>
<accession>A0AAI9Y4X7</accession>
<dbReference type="Proteomes" id="UP001239213">
    <property type="component" value="Unassembled WGS sequence"/>
</dbReference>
<evidence type="ECO:0000313" key="3">
    <source>
        <dbReference type="Proteomes" id="UP001239213"/>
    </source>
</evidence>
<evidence type="ECO:0008006" key="4">
    <source>
        <dbReference type="Google" id="ProtNLM"/>
    </source>
</evidence>
<gene>
    <name evidence="2" type="ORF">CCUS01_15213</name>
</gene>